<sequence length="227" mass="25347">MKQTLLLVPVLFIFSLPAQSQNFDADINILFGIPQSDFRESLDRNALGLNGSIAFRIPRLPVHAGLELGIMTYGRDRRLEPISTNIPEVLLEVRTDYDIFTGHLFLRLEPEIHGIRPYLDGLVGIKYLFTESSIRDDDGFGEDIASTTNYDDSSFSYGAGGGIKVEVYDGGRDSYMVNLKARYLFGSEASYLQPGSITRDRGGNLIFDESRSGTNLLTIHLGMTYKF</sequence>
<keyword evidence="1" id="KW-0732">Signal</keyword>
<dbReference type="InterPro" id="IPR011250">
    <property type="entry name" value="OMP/PagP_B-barrel"/>
</dbReference>
<reference evidence="2 3" key="1">
    <citation type="submission" date="2020-02" db="EMBL/GenBank/DDBJ databases">
        <title>Balneolaceae bacterium YR4-1, complete genome.</title>
        <authorList>
            <person name="Li Y."/>
            <person name="Wu S."/>
        </authorList>
    </citation>
    <scope>NUCLEOTIDE SEQUENCE [LARGE SCALE GENOMIC DNA]</scope>
    <source>
        <strain evidence="2 3">YR4-1</strain>
    </source>
</reference>
<feature type="signal peptide" evidence="1">
    <location>
        <begin position="1"/>
        <end position="20"/>
    </location>
</feature>
<proteinExistence type="predicted"/>
<dbReference type="RefSeq" id="WP_165138988.1">
    <property type="nucleotide sequence ID" value="NZ_JAALLT010000001.1"/>
</dbReference>
<dbReference type="EMBL" id="JAALLT010000001">
    <property type="protein sequence ID" value="NGP75569.1"/>
    <property type="molecule type" value="Genomic_DNA"/>
</dbReference>
<dbReference type="Proteomes" id="UP000473278">
    <property type="component" value="Unassembled WGS sequence"/>
</dbReference>
<dbReference type="SUPFAM" id="SSF56925">
    <property type="entry name" value="OMPA-like"/>
    <property type="match status" value="1"/>
</dbReference>
<dbReference type="Gene3D" id="2.40.160.20">
    <property type="match status" value="1"/>
</dbReference>
<dbReference type="AlphaFoldDB" id="A0A6M1SKP5"/>
<evidence type="ECO:0000313" key="3">
    <source>
        <dbReference type="Proteomes" id="UP000473278"/>
    </source>
</evidence>
<keyword evidence="3" id="KW-1185">Reference proteome</keyword>
<evidence type="ECO:0000256" key="1">
    <source>
        <dbReference type="SAM" id="SignalP"/>
    </source>
</evidence>
<gene>
    <name evidence="2" type="ORF">G3570_02920</name>
</gene>
<accession>A0A6M1SKP5</accession>
<evidence type="ECO:0008006" key="4">
    <source>
        <dbReference type="Google" id="ProtNLM"/>
    </source>
</evidence>
<evidence type="ECO:0000313" key="2">
    <source>
        <dbReference type="EMBL" id="NGP75569.1"/>
    </source>
</evidence>
<name>A0A6M1SKP5_9BACT</name>
<organism evidence="2 3">
    <name type="scientific">Halalkalibaculum roseum</name>
    <dbReference type="NCBI Taxonomy" id="2709311"/>
    <lineage>
        <taxon>Bacteria</taxon>
        <taxon>Pseudomonadati</taxon>
        <taxon>Balneolota</taxon>
        <taxon>Balneolia</taxon>
        <taxon>Balneolales</taxon>
        <taxon>Balneolaceae</taxon>
        <taxon>Halalkalibaculum</taxon>
    </lineage>
</organism>
<comment type="caution">
    <text evidence="2">The sequence shown here is derived from an EMBL/GenBank/DDBJ whole genome shotgun (WGS) entry which is preliminary data.</text>
</comment>
<feature type="chain" id="PRO_5026933201" description="Outer membrane protein beta-barrel domain-containing protein" evidence="1">
    <location>
        <begin position="21"/>
        <end position="227"/>
    </location>
</feature>
<protein>
    <recommendedName>
        <fullName evidence="4">Outer membrane protein beta-barrel domain-containing protein</fullName>
    </recommendedName>
</protein>